<keyword evidence="1" id="KW-0732">Signal</keyword>
<accession>A0A9P5MM45</accession>
<dbReference type="AlphaFoldDB" id="A0A9P5MM45"/>
<evidence type="ECO:0000313" key="2">
    <source>
        <dbReference type="EMBL" id="KAF8469877.1"/>
    </source>
</evidence>
<dbReference type="Proteomes" id="UP000759537">
    <property type="component" value="Unassembled WGS sequence"/>
</dbReference>
<reference evidence="2" key="1">
    <citation type="submission" date="2019-10" db="EMBL/GenBank/DDBJ databases">
        <authorList>
            <consortium name="DOE Joint Genome Institute"/>
            <person name="Kuo A."/>
            <person name="Miyauchi S."/>
            <person name="Kiss E."/>
            <person name="Drula E."/>
            <person name="Kohler A."/>
            <person name="Sanchez-Garcia M."/>
            <person name="Andreopoulos B."/>
            <person name="Barry K.W."/>
            <person name="Bonito G."/>
            <person name="Buee M."/>
            <person name="Carver A."/>
            <person name="Chen C."/>
            <person name="Cichocki N."/>
            <person name="Clum A."/>
            <person name="Culley D."/>
            <person name="Crous P.W."/>
            <person name="Fauchery L."/>
            <person name="Girlanda M."/>
            <person name="Hayes R."/>
            <person name="Keri Z."/>
            <person name="LaButti K."/>
            <person name="Lipzen A."/>
            <person name="Lombard V."/>
            <person name="Magnuson J."/>
            <person name="Maillard F."/>
            <person name="Morin E."/>
            <person name="Murat C."/>
            <person name="Nolan M."/>
            <person name="Ohm R."/>
            <person name="Pangilinan J."/>
            <person name="Pereira M."/>
            <person name="Perotto S."/>
            <person name="Peter M."/>
            <person name="Riley R."/>
            <person name="Sitrit Y."/>
            <person name="Stielow B."/>
            <person name="Szollosi G."/>
            <person name="Zifcakova L."/>
            <person name="Stursova M."/>
            <person name="Spatafora J.W."/>
            <person name="Tedersoo L."/>
            <person name="Vaario L.-M."/>
            <person name="Yamada A."/>
            <person name="Yan M."/>
            <person name="Wang P."/>
            <person name="Xu J."/>
            <person name="Bruns T."/>
            <person name="Baldrian P."/>
            <person name="Vilgalys R."/>
            <person name="Henrissat B."/>
            <person name="Grigoriev I.V."/>
            <person name="Hibbett D."/>
            <person name="Nagy L.G."/>
            <person name="Martin F.M."/>
        </authorList>
    </citation>
    <scope>NUCLEOTIDE SEQUENCE</scope>
    <source>
        <strain evidence="2">Prilba</strain>
    </source>
</reference>
<name>A0A9P5MM45_9AGAM</name>
<sequence>MEDPWWSYCMCYWCILMPMSPRAVCQCDDDSVVWQRQGLFHRRPHAASSRYRQSREQYNRWSTMSLKLLIYEEEHAT</sequence>
<evidence type="ECO:0000313" key="3">
    <source>
        <dbReference type="Proteomes" id="UP000759537"/>
    </source>
</evidence>
<feature type="chain" id="PRO_5040155177" description="Secreted protein" evidence="1">
    <location>
        <begin position="26"/>
        <end position="77"/>
    </location>
</feature>
<protein>
    <recommendedName>
        <fullName evidence="4">Secreted protein</fullName>
    </recommendedName>
</protein>
<reference evidence="2" key="2">
    <citation type="journal article" date="2020" name="Nat. Commun.">
        <title>Large-scale genome sequencing of mycorrhizal fungi provides insights into the early evolution of symbiotic traits.</title>
        <authorList>
            <person name="Miyauchi S."/>
            <person name="Kiss E."/>
            <person name="Kuo A."/>
            <person name="Drula E."/>
            <person name="Kohler A."/>
            <person name="Sanchez-Garcia M."/>
            <person name="Morin E."/>
            <person name="Andreopoulos B."/>
            <person name="Barry K.W."/>
            <person name="Bonito G."/>
            <person name="Buee M."/>
            <person name="Carver A."/>
            <person name="Chen C."/>
            <person name="Cichocki N."/>
            <person name="Clum A."/>
            <person name="Culley D."/>
            <person name="Crous P.W."/>
            <person name="Fauchery L."/>
            <person name="Girlanda M."/>
            <person name="Hayes R.D."/>
            <person name="Keri Z."/>
            <person name="LaButti K."/>
            <person name="Lipzen A."/>
            <person name="Lombard V."/>
            <person name="Magnuson J."/>
            <person name="Maillard F."/>
            <person name="Murat C."/>
            <person name="Nolan M."/>
            <person name="Ohm R.A."/>
            <person name="Pangilinan J."/>
            <person name="Pereira M.F."/>
            <person name="Perotto S."/>
            <person name="Peter M."/>
            <person name="Pfister S."/>
            <person name="Riley R."/>
            <person name="Sitrit Y."/>
            <person name="Stielow J.B."/>
            <person name="Szollosi G."/>
            <person name="Zifcakova L."/>
            <person name="Stursova M."/>
            <person name="Spatafora J.W."/>
            <person name="Tedersoo L."/>
            <person name="Vaario L.M."/>
            <person name="Yamada A."/>
            <person name="Yan M."/>
            <person name="Wang P."/>
            <person name="Xu J."/>
            <person name="Bruns T."/>
            <person name="Baldrian P."/>
            <person name="Vilgalys R."/>
            <person name="Dunand C."/>
            <person name="Henrissat B."/>
            <person name="Grigoriev I.V."/>
            <person name="Hibbett D."/>
            <person name="Nagy L.G."/>
            <person name="Martin F.M."/>
        </authorList>
    </citation>
    <scope>NUCLEOTIDE SEQUENCE</scope>
    <source>
        <strain evidence="2">Prilba</strain>
    </source>
</reference>
<gene>
    <name evidence="2" type="ORF">DFH94DRAFT_773137</name>
</gene>
<proteinExistence type="predicted"/>
<dbReference type="EMBL" id="WHVB01000027">
    <property type="protein sequence ID" value="KAF8469877.1"/>
    <property type="molecule type" value="Genomic_DNA"/>
</dbReference>
<organism evidence="2 3">
    <name type="scientific">Russula ochroleuca</name>
    <dbReference type="NCBI Taxonomy" id="152965"/>
    <lineage>
        <taxon>Eukaryota</taxon>
        <taxon>Fungi</taxon>
        <taxon>Dikarya</taxon>
        <taxon>Basidiomycota</taxon>
        <taxon>Agaricomycotina</taxon>
        <taxon>Agaricomycetes</taxon>
        <taxon>Russulales</taxon>
        <taxon>Russulaceae</taxon>
        <taxon>Russula</taxon>
    </lineage>
</organism>
<evidence type="ECO:0008006" key="4">
    <source>
        <dbReference type="Google" id="ProtNLM"/>
    </source>
</evidence>
<evidence type="ECO:0000256" key="1">
    <source>
        <dbReference type="SAM" id="SignalP"/>
    </source>
</evidence>
<comment type="caution">
    <text evidence="2">The sequence shown here is derived from an EMBL/GenBank/DDBJ whole genome shotgun (WGS) entry which is preliminary data.</text>
</comment>
<keyword evidence="3" id="KW-1185">Reference proteome</keyword>
<feature type="signal peptide" evidence="1">
    <location>
        <begin position="1"/>
        <end position="25"/>
    </location>
</feature>